<evidence type="ECO:0000313" key="1">
    <source>
        <dbReference type="EMBL" id="GGX58339.1"/>
    </source>
</evidence>
<name>A0A918KC95_9GAMM</name>
<dbReference type="AlphaFoldDB" id="A0A918KC95"/>
<sequence length="217" mass="24467">MRESTLLTVANGILSLSPEDRPARIAVDGVDGAGKTCFSNELADILKNLSVRPVIRASVDGFHHPRHHRYQQGKFSPEGFYRDSYNYQALKQSLLDPLSINGDRRIVTEVFDCDADVPISADPVSVPENALLLIDGIFLHRETLMEYWHCSVFLHVDFEVSVPRGNARFDLNPDPDHASNRRYVEGQQLYLGEVAPMQKATWVVDNNDLTQAHIVQR</sequence>
<keyword evidence="2" id="KW-1185">Reference proteome</keyword>
<dbReference type="InterPro" id="IPR027417">
    <property type="entry name" value="P-loop_NTPase"/>
</dbReference>
<dbReference type="EMBL" id="BMXR01000006">
    <property type="protein sequence ID" value="GGX58339.1"/>
    <property type="molecule type" value="Genomic_DNA"/>
</dbReference>
<reference evidence="1" key="2">
    <citation type="submission" date="2020-09" db="EMBL/GenBank/DDBJ databases">
        <authorList>
            <person name="Sun Q."/>
            <person name="Kim S."/>
        </authorList>
    </citation>
    <scope>NUCLEOTIDE SEQUENCE</scope>
    <source>
        <strain evidence="1">KCTC 22169</strain>
    </source>
</reference>
<protein>
    <recommendedName>
        <fullName evidence="3">Uridine kinase</fullName>
    </recommendedName>
</protein>
<dbReference type="RefSeq" id="WP_229805359.1">
    <property type="nucleotide sequence ID" value="NZ_BMXR01000006.1"/>
</dbReference>
<organism evidence="1 2">
    <name type="scientific">Saccharospirillum salsuginis</name>
    <dbReference type="NCBI Taxonomy" id="418750"/>
    <lineage>
        <taxon>Bacteria</taxon>
        <taxon>Pseudomonadati</taxon>
        <taxon>Pseudomonadota</taxon>
        <taxon>Gammaproteobacteria</taxon>
        <taxon>Oceanospirillales</taxon>
        <taxon>Saccharospirillaceae</taxon>
        <taxon>Saccharospirillum</taxon>
    </lineage>
</organism>
<dbReference type="Proteomes" id="UP000626148">
    <property type="component" value="Unassembled WGS sequence"/>
</dbReference>
<dbReference type="SUPFAM" id="SSF52540">
    <property type="entry name" value="P-loop containing nucleoside triphosphate hydrolases"/>
    <property type="match status" value="1"/>
</dbReference>
<gene>
    <name evidence="1" type="ORF">GCM10007392_27710</name>
</gene>
<proteinExistence type="predicted"/>
<accession>A0A918KC95</accession>
<reference evidence="1" key="1">
    <citation type="journal article" date="2014" name="Int. J. Syst. Evol. Microbiol.">
        <title>Complete genome sequence of Corynebacterium casei LMG S-19264T (=DSM 44701T), isolated from a smear-ripened cheese.</title>
        <authorList>
            <consortium name="US DOE Joint Genome Institute (JGI-PGF)"/>
            <person name="Walter F."/>
            <person name="Albersmeier A."/>
            <person name="Kalinowski J."/>
            <person name="Ruckert C."/>
        </authorList>
    </citation>
    <scope>NUCLEOTIDE SEQUENCE</scope>
    <source>
        <strain evidence="1">KCTC 22169</strain>
    </source>
</reference>
<comment type="caution">
    <text evidence="1">The sequence shown here is derived from an EMBL/GenBank/DDBJ whole genome shotgun (WGS) entry which is preliminary data.</text>
</comment>
<evidence type="ECO:0000313" key="2">
    <source>
        <dbReference type="Proteomes" id="UP000626148"/>
    </source>
</evidence>
<evidence type="ECO:0008006" key="3">
    <source>
        <dbReference type="Google" id="ProtNLM"/>
    </source>
</evidence>
<dbReference type="Gene3D" id="3.40.50.300">
    <property type="entry name" value="P-loop containing nucleotide triphosphate hydrolases"/>
    <property type="match status" value="1"/>
</dbReference>